<proteinExistence type="predicted"/>
<feature type="non-terminal residue" evidence="1">
    <location>
        <position position="1"/>
    </location>
</feature>
<feature type="non-terminal residue" evidence="1">
    <location>
        <position position="93"/>
    </location>
</feature>
<dbReference type="AlphaFoldDB" id="A0A6A4GYW9"/>
<organism evidence="1 2">
    <name type="scientific">Gymnopus androsaceus JB14</name>
    <dbReference type="NCBI Taxonomy" id="1447944"/>
    <lineage>
        <taxon>Eukaryota</taxon>
        <taxon>Fungi</taxon>
        <taxon>Dikarya</taxon>
        <taxon>Basidiomycota</taxon>
        <taxon>Agaricomycotina</taxon>
        <taxon>Agaricomycetes</taxon>
        <taxon>Agaricomycetidae</taxon>
        <taxon>Agaricales</taxon>
        <taxon>Marasmiineae</taxon>
        <taxon>Omphalotaceae</taxon>
        <taxon>Gymnopus</taxon>
    </lineage>
</organism>
<dbReference type="OrthoDB" id="3257613at2759"/>
<sequence length="93" mass="10696">LEHLHHLVLMTKASMYDLYRALVHATDVTGQRKMVWRYQQLIQMQLQWRHLKLLKQCGRGHDPTGVAGTKDGELVVACPSCLHPGINLPNNWE</sequence>
<protein>
    <recommendedName>
        <fullName evidence="3">CxC2-like cysteine cluster KDZ transposase-associated domain-containing protein</fullName>
    </recommendedName>
</protein>
<evidence type="ECO:0000313" key="1">
    <source>
        <dbReference type="EMBL" id="KAE9390991.1"/>
    </source>
</evidence>
<keyword evidence="2" id="KW-1185">Reference proteome</keyword>
<accession>A0A6A4GYW9</accession>
<evidence type="ECO:0008006" key="3">
    <source>
        <dbReference type="Google" id="ProtNLM"/>
    </source>
</evidence>
<dbReference type="EMBL" id="ML769639">
    <property type="protein sequence ID" value="KAE9390991.1"/>
    <property type="molecule type" value="Genomic_DNA"/>
</dbReference>
<reference evidence="1" key="1">
    <citation type="journal article" date="2019" name="Environ. Microbiol.">
        <title>Fungal ecological strategies reflected in gene transcription - a case study of two litter decomposers.</title>
        <authorList>
            <person name="Barbi F."/>
            <person name="Kohler A."/>
            <person name="Barry K."/>
            <person name="Baskaran P."/>
            <person name="Daum C."/>
            <person name="Fauchery L."/>
            <person name="Ihrmark K."/>
            <person name="Kuo A."/>
            <person name="LaButti K."/>
            <person name="Lipzen A."/>
            <person name="Morin E."/>
            <person name="Grigoriev I.V."/>
            <person name="Henrissat B."/>
            <person name="Lindahl B."/>
            <person name="Martin F."/>
        </authorList>
    </citation>
    <scope>NUCLEOTIDE SEQUENCE</scope>
    <source>
        <strain evidence="1">JB14</strain>
    </source>
</reference>
<gene>
    <name evidence="1" type="ORF">BT96DRAFT_799730</name>
</gene>
<name>A0A6A4GYW9_9AGAR</name>
<dbReference type="Proteomes" id="UP000799118">
    <property type="component" value="Unassembled WGS sequence"/>
</dbReference>
<evidence type="ECO:0000313" key="2">
    <source>
        <dbReference type="Proteomes" id="UP000799118"/>
    </source>
</evidence>